<evidence type="ECO:0000256" key="1">
    <source>
        <dbReference type="SAM" id="MobiDB-lite"/>
    </source>
</evidence>
<keyword evidence="4" id="KW-1185">Reference proteome</keyword>
<dbReference type="Proteomes" id="UP000663828">
    <property type="component" value="Unassembled WGS sequence"/>
</dbReference>
<dbReference type="InterPro" id="IPR000477">
    <property type="entry name" value="RT_dom"/>
</dbReference>
<protein>
    <recommendedName>
        <fullName evidence="2">Reverse transcriptase domain-containing protein</fullName>
    </recommendedName>
</protein>
<reference evidence="3" key="1">
    <citation type="submission" date="2021-02" db="EMBL/GenBank/DDBJ databases">
        <authorList>
            <person name="Nowell W R."/>
        </authorList>
    </citation>
    <scope>NUCLEOTIDE SEQUENCE</scope>
</reference>
<evidence type="ECO:0000313" key="4">
    <source>
        <dbReference type="Proteomes" id="UP000663828"/>
    </source>
</evidence>
<dbReference type="PANTHER" id="PTHR21301">
    <property type="entry name" value="REVERSE TRANSCRIPTASE"/>
    <property type="match status" value="1"/>
</dbReference>
<sequence>MPKFLRLKLANPELIYSRAYWKCQVVLLKEEIYLKKCKINYLLRIQTNFYEELRGLFPEGVMKRIDFIIDEVQLKEQETKYRRHYRKFNNLLNAIYIQQQRRENFRKFLNEHPMNQIIKNIDDNDNAHNNPDNDESTVNDANANGGNNSNDNDNNDESEPKLVWNLSDRELTEEEVYVLEKGLSSNRRGTINHFEIISNVEYLFYQSSSVRKEQTSFQKLDEDPDDLKAATEKFFNEAQQSFNRNRNTTLDDKHEEQLLRNLSKDPSIVTTRPDKGKGVVVIYRADYIEKLERILSDTSKFRLVEKDPTGCREAALTSLLRRMKNEEYLTEQEYRFVKPVGSIPARLYGLPKVHKVNTPLRPIVSCVQSYNYRLGKFLADIIKPLRDSKYSFKNNDGFLKFLKQNSSLSTNKMISFDIESLFTNIPVGRTIDIICYKLYCTDPKLRLYIPEHYFRQMLEYATKWTHFLFSGKYYDQCDGVSMGTPLAAVFAETFMTDFEQKHLPGILDGRAPKLLAWCRYVDDTFTIVRPDEDGDQVRDLLNIFDPCIRFTVTPEVNDTIAFLDVMVKRNNKGFNTIVYRKETATKLMLKWNSLIPTAYKKSSIYPLVNSYSKFNGYPSNFVQSIINKQLNKYYQTKTKENLIPTTSTEIKYRYIRIPYVGKLSYVYSKKLLSIIKRYDPIAQVRTTYNTTNQTRRHFPTKDQLKPNQKSGVVYQVSCSNCIKTYIGKTIRQSYRRVNEHEKDVVKALIFIHQASSIIRKRKTIKQHLNTIKGQQQYDQSTITGYIPQSALGKNTFQTTHSINFDDIQILNEDQRHYRLLIKESLQIRSKKPTLNGTNTSVPLYVFPEGIKTNRPSITTTTTTTTSNHSANQS</sequence>
<proteinExistence type="predicted"/>
<feature type="compositionally biased region" description="Low complexity" evidence="1">
    <location>
        <begin position="139"/>
        <end position="152"/>
    </location>
</feature>
<evidence type="ECO:0000259" key="2">
    <source>
        <dbReference type="PROSITE" id="PS50878"/>
    </source>
</evidence>
<feature type="region of interest" description="Disordered" evidence="1">
    <location>
        <begin position="852"/>
        <end position="873"/>
    </location>
</feature>
<accession>A0A816ED45</accession>
<feature type="region of interest" description="Disordered" evidence="1">
    <location>
        <begin position="121"/>
        <end position="160"/>
    </location>
</feature>
<organism evidence="3 4">
    <name type="scientific">Adineta ricciae</name>
    <name type="common">Rotifer</name>
    <dbReference type="NCBI Taxonomy" id="249248"/>
    <lineage>
        <taxon>Eukaryota</taxon>
        <taxon>Metazoa</taxon>
        <taxon>Spiralia</taxon>
        <taxon>Gnathifera</taxon>
        <taxon>Rotifera</taxon>
        <taxon>Eurotatoria</taxon>
        <taxon>Bdelloidea</taxon>
        <taxon>Adinetida</taxon>
        <taxon>Adinetidae</taxon>
        <taxon>Adineta</taxon>
    </lineage>
</organism>
<gene>
    <name evidence="3" type="ORF">XAT740_LOCUS53889</name>
</gene>
<dbReference type="AlphaFoldDB" id="A0A816ED45"/>
<feature type="domain" description="Reverse transcriptase" evidence="2">
    <location>
        <begin position="331"/>
        <end position="596"/>
    </location>
</feature>
<evidence type="ECO:0000313" key="3">
    <source>
        <dbReference type="EMBL" id="CAF1644449.1"/>
    </source>
</evidence>
<name>A0A816ED45_ADIRI</name>
<dbReference type="EMBL" id="CAJNOR010009422">
    <property type="protein sequence ID" value="CAF1644449.1"/>
    <property type="molecule type" value="Genomic_DNA"/>
</dbReference>
<dbReference type="PROSITE" id="PS50878">
    <property type="entry name" value="RT_POL"/>
    <property type="match status" value="1"/>
</dbReference>
<comment type="caution">
    <text evidence="3">The sequence shown here is derived from an EMBL/GenBank/DDBJ whole genome shotgun (WGS) entry which is preliminary data.</text>
</comment>
<dbReference type="PANTHER" id="PTHR21301:SF10">
    <property type="entry name" value="REVERSE TRANSCRIPTASE DOMAIN-CONTAINING PROTEIN"/>
    <property type="match status" value="1"/>
</dbReference>